<organism evidence="1 2">
    <name type="scientific">Catenulispora yoronensis</name>
    <dbReference type="NCBI Taxonomy" id="450799"/>
    <lineage>
        <taxon>Bacteria</taxon>
        <taxon>Bacillati</taxon>
        <taxon>Actinomycetota</taxon>
        <taxon>Actinomycetes</taxon>
        <taxon>Catenulisporales</taxon>
        <taxon>Catenulisporaceae</taxon>
        <taxon>Catenulispora</taxon>
    </lineage>
</organism>
<comment type="caution">
    <text evidence="1">The sequence shown here is derived from an EMBL/GenBank/DDBJ whole genome shotgun (WGS) entry which is preliminary data.</text>
</comment>
<protein>
    <submittedName>
        <fullName evidence="1">Uncharacterized protein</fullName>
    </submittedName>
</protein>
<dbReference type="EMBL" id="BAAAQN010000058">
    <property type="protein sequence ID" value="GAA2054336.1"/>
    <property type="molecule type" value="Genomic_DNA"/>
</dbReference>
<proteinExistence type="predicted"/>
<evidence type="ECO:0000313" key="1">
    <source>
        <dbReference type="EMBL" id="GAA2054336.1"/>
    </source>
</evidence>
<evidence type="ECO:0000313" key="2">
    <source>
        <dbReference type="Proteomes" id="UP001500751"/>
    </source>
</evidence>
<accession>A0ABP5GU40</accession>
<gene>
    <name evidence="1" type="ORF">GCM10009839_73080</name>
</gene>
<name>A0ABP5GU40_9ACTN</name>
<dbReference type="Proteomes" id="UP001500751">
    <property type="component" value="Unassembled WGS sequence"/>
</dbReference>
<sequence length="157" mass="17119">MADVPRTPVIVQLDAAVPPGEEAELREALAEAGFDVFAQDLPKVRGAENLDAIALLMIPLHAFLTTAGEHLAADAYAHFKSGIRRLLRRPAKDAAKPAPLIVQDTTTGLKIVMERDLPDEAYEALRTLDLTTFRSGPIDWDGGHKRWRSVVDEADGV</sequence>
<dbReference type="RefSeq" id="WP_344670279.1">
    <property type="nucleotide sequence ID" value="NZ_BAAAQN010000058.1"/>
</dbReference>
<keyword evidence="2" id="KW-1185">Reference proteome</keyword>
<reference evidence="2" key="1">
    <citation type="journal article" date="2019" name="Int. J. Syst. Evol. Microbiol.">
        <title>The Global Catalogue of Microorganisms (GCM) 10K type strain sequencing project: providing services to taxonomists for standard genome sequencing and annotation.</title>
        <authorList>
            <consortium name="The Broad Institute Genomics Platform"/>
            <consortium name="The Broad Institute Genome Sequencing Center for Infectious Disease"/>
            <person name="Wu L."/>
            <person name="Ma J."/>
        </authorList>
    </citation>
    <scope>NUCLEOTIDE SEQUENCE [LARGE SCALE GENOMIC DNA]</scope>
    <source>
        <strain evidence="2">JCM 16014</strain>
    </source>
</reference>